<accession>A0ABQ4MGH7</accession>
<evidence type="ECO:0000313" key="2">
    <source>
        <dbReference type="EMBL" id="GIP55084.1"/>
    </source>
</evidence>
<feature type="chain" id="PRO_5046380073" description="Adhesin domain-containing protein" evidence="1">
    <location>
        <begin position="27"/>
        <end position="293"/>
    </location>
</feature>
<keyword evidence="1" id="KW-0732">Signal</keyword>
<evidence type="ECO:0008006" key="4">
    <source>
        <dbReference type="Google" id="ProtNLM"/>
    </source>
</evidence>
<sequence>MNTKYKPLAIAAATAVLVMLTACSGANEKAKEIAEAATGAIGQTVEKTVDGQVERLKENGTTLELSASAQGDSASKLTLDNSVGNVDIQGTKGNEVTVKAKIWAHKSTFRKVDLQEVLDQAAVSITPEGEGLIVSTHAKDDPDRSLWEWAKEKYNYSEFSIDYTIGLPEHITDFRVTNNVGDITLTGLSGSYDVDNDVGRIVIVDAGITGESKVNTSTGSIELSIGRMESGGNLYVNADIGSIEATLADSVNCDLETNADIGGVDGAPKGKSKRGDGGPLLSLKSSIGAITVK</sequence>
<protein>
    <recommendedName>
        <fullName evidence="4">Adhesin domain-containing protein</fullName>
    </recommendedName>
</protein>
<organism evidence="2 3">
    <name type="scientific">Paenibacillus vini</name>
    <dbReference type="NCBI Taxonomy" id="1476024"/>
    <lineage>
        <taxon>Bacteria</taxon>
        <taxon>Bacillati</taxon>
        <taxon>Bacillota</taxon>
        <taxon>Bacilli</taxon>
        <taxon>Bacillales</taxon>
        <taxon>Paenibacillaceae</taxon>
        <taxon>Paenibacillus</taxon>
    </lineage>
</organism>
<dbReference type="Proteomes" id="UP000679992">
    <property type="component" value="Unassembled WGS sequence"/>
</dbReference>
<evidence type="ECO:0000256" key="1">
    <source>
        <dbReference type="SAM" id="SignalP"/>
    </source>
</evidence>
<dbReference type="RefSeq" id="WP_213656162.1">
    <property type="nucleotide sequence ID" value="NZ_BOSL01000015.1"/>
</dbReference>
<evidence type="ECO:0000313" key="3">
    <source>
        <dbReference type="Proteomes" id="UP000679992"/>
    </source>
</evidence>
<dbReference type="PROSITE" id="PS51257">
    <property type="entry name" value="PROKAR_LIPOPROTEIN"/>
    <property type="match status" value="1"/>
</dbReference>
<reference evidence="2 3" key="1">
    <citation type="submission" date="2021-03" db="EMBL/GenBank/DDBJ databases">
        <title>Antimicrobial resistance genes in bacteria isolated from Japanese honey, and their potential for conferring macrolide and lincosamide resistance in the American foulbrood pathogen Paenibacillus larvae.</title>
        <authorList>
            <person name="Okamoto M."/>
            <person name="Kumagai M."/>
            <person name="Kanamori H."/>
            <person name="Takamatsu D."/>
        </authorList>
    </citation>
    <scope>NUCLEOTIDE SEQUENCE [LARGE SCALE GENOMIC DNA]</scope>
    <source>
        <strain evidence="2 3">J42TS3</strain>
    </source>
</reference>
<proteinExistence type="predicted"/>
<keyword evidence="3" id="KW-1185">Reference proteome</keyword>
<dbReference type="EMBL" id="BOSL01000015">
    <property type="protein sequence ID" value="GIP55084.1"/>
    <property type="molecule type" value="Genomic_DNA"/>
</dbReference>
<feature type="signal peptide" evidence="1">
    <location>
        <begin position="1"/>
        <end position="26"/>
    </location>
</feature>
<name>A0ABQ4MGH7_9BACL</name>
<gene>
    <name evidence="2" type="ORF">J42TS3_41190</name>
</gene>
<comment type="caution">
    <text evidence="2">The sequence shown here is derived from an EMBL/GenBank/DDBJ whole genome shotgun (WGS) entry which is preliminary data.</text>
</comment>